<keyword evidence="3" id="KW-1185">Reference proteome</keyword>
<evidence type="ECO:0000313" key="2">
    <source>
        <dbReference type="Ensembl" id="ENSMSIP00000038250.1"/>
    </source>
</evidence>
<reference evidence="2" key="2">
    <citation type="submission" date="2025-09" db="UniProtKB">
        <authorList>
            <consortium name="Ensembl"/>
        </authorList>
    </citation>
    <scope>IDENTIFICATION</scope>
</reference>
<name>A0A8C6IKC9_MUSSI</name>
<evidence type="ECO:0000313" key="3">
    <source>
        <dbReference type="Proteomes" id="UP000694415"/>
    </source>
</evidence>
<keyword evidence="1" id="KW-1133">Transmembrane helix</keyword>
<dbReference type="GO" id="GO:0005739">
    <property type="term" value="C:mitochondrion"/>
    <property type="evidence" value="ECO:0007669"/>
    <property type="project" value="GOC"/>
</dbReference>
<dbReference type="AlphaFoldDB" id="A0A8C6IKC9"/>
<dbReference type="InterPro" id="IPR036656">
    <property type="entry name" value="QCR9_sf"/>
</dbReference>
<organism evidence="2 3">
    <name type="scientific">Mus spicilegus</name>
    <name type="common">Mound-building mouse</name>
    <dbReference type="NCBI Taxonomy" id="10103"/>
    <lineage>
        <taxon>Eukaryota</taxon>
        <taxon>Metazoa</taxon>
        <taxon>Chordata</taxon>
        <taxon>Craniata</taxon>
        <taxon>Vertebrata</taxon>
        <taxon>Euteleostomi</taxon>
        <taxon>Mammalia</taxon>
        <taxon>Eutheria</taxon>
        <taxon>Euarchontoglires</taxon>
        <taxon>Glires</taxon>
        <taxon>Rodentia</taxon>
        <taxon>Myomorpha</taxon>
        <taxon>Muroidea</taxon>
        <taxon>Muridae</taxon>
        <taxon>Murinae</taxon>
        <taxon>Mus</taxon>
        <taxon>Mus</taxon>
    </lineage>
</organism>
<dbReference type="GO" id="GO:0045275">
    <property type="term" value="C:respiratory chain complex III"/>
    <property type="evidence" value="ECO:0007669"/>
    <property type="project" value="InterPro"/>
</dbReference>
<evidence type="ECO:0000256" key="1">
    <source>
        <dbReference type="SAM" id="Phobius"/>
    </source>
</evidence>
<keyword evidence="1" id="KW-0472">Membrane</keyword>
<reference evidence="2" key="1">
    <citation type="submission" date="2025-08" db="UniProtKB">
        <authorList>
            <consortium name="Ensembl"/>
        </authorList>
    </citation>
    <scope>IDENTIFICATION</scope>
</reference>
<dbReference type="Proteomes" id="UP000694415">
    <property type="component" value="Unplaced"/>
</dbReference>
<proteinExistence type="predicted"/>
<sequence>MIDLTLTSTLNPGTHVSDSLLFHRTSTFALTTAVAVLFFQHAFGQNADLRYKPDLWPPCKHKHAPMHRYE</sequence>
<keyword evidence="1" id="KW-0812">Transmembrane</keyword>
<feature type="transmembrane region" description="Helical" evidence="1">
    <location>
        <begin position="20"/>
        <end position="43"/>
    </location>
</feature>
<dbReference type="SUPFAM" id="SSF81514">
    <property type="entry name" value="Subunit X (non-heme 7 kDa protein) of cytochrome bc1 complex (Ubiquinol-cytochrome c reductase)"/>
    <property type="match status" value="1"/>
</dbReference>
<dbReference type="GO" id="GO:0006122">
    <property type="term" value="P:mitochondrial electron transport, ubiquinol to cytochrome c"/>
    <property type="evidence" value="ECO:0007669"/>
    <property type="project" value="InterPro"/>
</dbReference>
<accession>A0A8C6IKC9</accession>
<dbReference type="Ensembl" id="ENSMSIT00000048264.1">
    <property type="protein sequence ID" value="ENSMSIP00000038250.1"/>
    <property type="gene ID" value="ENSMSIG00000031884.1"/>
</dbReference>
<protein>
    <submittedName>
        <fullName evidence="2">Uncharacterized protein</fullName>
    </submittedName>
</protein>